<dbReference type="Proteomes" id="UP000677918">
    <property type="component" value="Unassembled WGS sequence"/>
</dbReference>
<feature type="transmembrane region" description="Helical" evidence="1">
    <location>
        <begin position="519"/>
        <end position="537"/>
    </location>
</feature>
<feature type="transmembrane region" description="Helical" evidence="1">
    <location>
        <begin position="617"/>
        <end position="637"/>
    </location>
</feature>
<keyword evidence="1" id="KW-1133">Transmembrane helix</keyword>
<feature type="transmembrane region" description="Helical" evidence="1">
    <location>
        <begin position="708"/>
        <end position="732"/>
    </location>
</feature>
<feature type="transmembrane region" description="Helical" evidence="1">
    <location>
        <begin position="744"/>
        <end position="764"/>
    </location>
</feature>
<keyword evidence="1" id="KW-0812">Transmembrane</keyword>
<feature type="transmembrane region" description="Helical" evidence="1">
    <location>
        <begin position="770"/>
        <end position="789"/>
    </location>
</feature>
<comment type="caution">
    <text evidence="2">The sequence shown here is derived from an EMBL/GenBank/DDBJ whole genome shotgun (WGS) entry which is preliminary data.</text>
</comment>
<dbReference type="EMBL" id="BOVK01000003">
    <property type="protein sequence ID" value="GIQ67382.1"/>
    <property type="molecule type" value="Genomic_DNA"/>
</dbReference>
<feature type="transmembrane region" description="Helical" evidence="1">
    <location>
        <begin position="557"/>
        <end position="580"/>
    </location>
</feature>
<feature type="transmembrane region" description="Helical" evidence="1">
    <location>
        <begin position="479"/>
        <end position="498"/>
    </location>
</feature>
<sequence length="811" mass="86897">MLTAVRSIWGKWACLIGYLAFLTIATLVTISADKVYAEAGERSSEASAEQNQGRMLLIAVPGLSFQEWNEAELSRYPHLRQLVREGATGAMNIRTPVRGVEDVYASIGLGAPMEAGASLQAYHVQEWVQFGKEQGFAGELLARRTGLAMSELEVVVPDIVDWPALQNDTAHRLGDMLLQAGVPVYAFGNRDRGWPDQLAPDAAKLGRHAPLLLINRDGAASGDVSARTNALDPGRPFGLRTNYEALLHQLQHLPSPSLALVELGDLDRLYDARSLYQTEQFHMLKHTILQEMDAFVGQLINRNGSGAQYPFLLLFSPSVHADAYRSYNRMAPITLWRPDNGSGGSALLTSATTRRAAVVSMYDIAPTLLAELHLQKPPTMIGAVMHAQPKENALEEAAQTVELMRKIYELRPPLLYSFVSYEITVLLGLLVIVVFPSAWRARMPAWLWQTVGGALLLSLLAAPVVLLVMGWAAHLPGEGLGALFVTGTAALAVAAVMTGNLGRASGKQNVQNCSGSVQAAGWLGAAGAAAILLDGLTGAEAMKHSVLGYDAMVGARYYGIGNEFMGVLVGSALLATAAAAQYWAPARGRRRSVLAVLSLAAFLIILFYLAAPSGGTNAGGALTAATAFAILYTRLFTRLWEGKRAMVRLIGIAAAAGLSGLLLLWGLNAWLPMDAASQSHIGKAMELVEGGRLDLIAAMVYRKLSMNVHLIGVSSWSKVLIASLLVMIVLLIKPRGVFHRWQHAVPDLMHGFIAIVAGAVTALLVNDSGIVSAATMIVYVAVPMLLLRLHELSASNQEKASDYSAKASHSS</sequence>
<evidence type="ECO:0000313" key="2">
    <source>
        <dbReference type="EMBL" id="GIQ67382.1"/>
    </source>
</evidence>
<evidence type="ECO:0000256" key="1">
    <source>
        <dbReference type="SAM" id="Phobius"/>
    </source>
</evidence>
<keyword evidence="1" id="KW-0472">Membrane</keyword>
<proteinExistence type="predicted"/>
<feature type="transmembrane region" description="Helical" evidence="1">
    <location>
        <begin position="447"/>
        <end position="473"/>
    </location>
</feature>
<reference evidence="2" key="1">
    <citation type="submission" date="2021-04" db="EMBL/GenBank/DDBJ databases">
        <title>Draft genome sequence of Xylanibacillus composti strain K13.</title>
        <authorList>
            <person name="Uke A."/>
            <person name="Chhe C."/>
            <person name="Baramee S."/>
            <person name="Kosugi A."/>
        </authorList>
    </citation>
    <scope>NUCLEOTIDE SEQUENCE</scope>
    <source>
        <strain evidence="2">K13</strain>
    </source>
</reference>
<gene>
    <name evidence="2" type="ORF">XYCOK13_02060</name>
</gene>
<feature type="transmembrane region" description="Helical" evidence="1">
    <location>
        <begin position="592"/>
        <end position="611"/>
    </location>
</feature>
<dbReference type="AlphaFoldDB" id="A0A8J4GY80"/>
<feature type="transmembrane region" description="Helical" evidence="1">
    <location>
        <begin position="414"/>
        <end position="435"/>
    </location>
</feature>
<feature type="transmembrane region" description="Helical" evidence="1">
    <location>
        <begin position="649"/>
        <end position="667"/>
    </location>
</feature>
<dbReference type="RefSeq" id="WP_213409981.1">
    <property type="nucleotide sequence ID" value="NZ_BOVK01000003.1"/>
</dbReference>
<dbReference type="InterPro" id="IPR017850">
    <property type="entry name" value="Alkaline_phosphatase_core_sf"/>
</dbReference>
<dbReference type="SUPFAM" id="SSF53649">
    <property type="entry name" value="Alkaline phosphatase-like"/>
    <property type="match status" value="1"/>
</dbReference>
<accession>A0A8J4GY80</accession>
<feature type="transmembrane region" description="Helical" evidence="1">
    <location>
        <begin position="12"/>
        <end position="32"/>
    </location>
</feature>
<keyword evidence="3" id="KW-1185">Reference proteome</keyword>
<evidence type="ECO:0000313" key="3">
    <source>
        <dbReference type="Proteomes" id="UP000677918"/>
    </source>
</evidence>
<protein>
    <submittedName>
        <fullName evidence="2">Uncharacterized protein</fullName>
    </submittedName>
</protein>
<organism evidence="2 3">
    <name type="scientific">Xylanibacillus composti</name>
    <dbReference type="NCBI Taxonomy" id="1572762"/>
    <lineage>
        <taxon>Bacteria</taxon>
        <taxon>Bacillati</taxon>
        <taxon>Bacillota</taxon>
        <taxon>Bacilli</taxon>
        <taxon>Bacillales</taxon>
        <taxon>Paenibacillaceae</taxon>
        <taxon>Xylanibacillus</taxon>
    </lineage>
</organism>
<name>A0A8J4GY80_9BACL</name>